<evidence type="ECO:0000313" key="1">
    <source>
        <dbReference type="EMBL" id="EHQ89853.1"/>
    </source>
</evidence>
<sequence length="52" mass="5823">MLTQNTVTKLREMHLSVALSATVKSMFIHWNTPPSMCNPPGGTAQLRRLRCP</sequence>
<dbReference type="RefSeq" id="WP_007783967.1">
    <property type="nucleotide sequence ID" value="NZ_CM001441.1"/>
</dbReference>
<organism evidence="1 2">
    <name type="scientific">Desulfosporosinus youngiae DSM 17734</name>
    <dbReference type="NCBI Taxonomy" id="768710"/>
    <lineage>
        <taxon>Bacteria</taxon>
        <taxon>Bacillati</taxon>
        <taxon>Bacillota</taxon>
        <taxon>Clostridia</taxon>
        <taxon>Eubacteriales</taxon>
        <taxon>Desulfitobacteriaceae</taxon>
        <taxon>Desulfosporosinus</taxon>
    </lineage>
</organism>
<proteinExistence type="predicted"/>
<dbReference type="AlphaFoldDB" id="H5XVB7"/>
<keyword evidence="2" id="KW-1185">Reference proteome</keyword>
<dbReference type="HOGENOM" id="CLU_3079260_0_0_9"/>
<accession>H5XVB7</accession>
<dbReference type="EMBL" id="CM001441">
    <property type="protein sequence ID" value="EHQ89853.1"/>
    <property type="molecule type" value="Genomic_DNA"/>
</dbReference>
<name>H5XVB7_9FIRM</name>
<protein>
    <submittedName>
        <fullName evidence="1">Uncharacterized protein</fullName>
    </submittedName>
</protein>
<gene>
    <name evidence="1" type="ORF">DesyoDRAFT_2804</name>
</gene>
<evidence type="ECO:0000313" key="2">
    <source>
        <dbReference type="Proteomes" id="UP000005104"/>
    </source>
</evidence>
<dbReference type="Proteomes" id="UP000005104">
    <property type="component" value="Chromosome"/>
</dbReference>
<reference evidence="1 2" key="1">
    <citation type="submission" date="2011-11" db="EMBL/GenBank/DDBJ databases">
        <title>The Noncontiguous Finished genome of Desulfosporosinus youngiae DSM 17734.</title>
        <authorList>
            <consortium name="US DOE Joint Genome Institute (JGI-PGF)"/>
            <person name="Lucas S."/>
            <person name="Han J."/>
            <person name="Lapidus A."/>
            <person name="Cheng J.-F."/>
            <person name="Goodwin L."/>
            <person name="Pitluck S."/>
            <person name="Peters L."/>
            <person name="Ovchinnikova G."/>
            <person name="Lu M."/>
            <person name="Land M.L."/>
            <person name="Hauser L."/>
            <person name="Pester M."/>
            <person name="Spring S."/>
            <person name="Ollivier B."/>
            <person name="Rattei T."/>
            <person name="Klenk H.-P."/>
            <person name="Wagner M."/>
            <person name="Loy A."/>
            <person name="Woyke T.J."/>
        </authorList>
    </citation>
    <scope>NUCLEOTIDE SEQUENCE [LARGE SCALE GENOMIC DNA]</scope>
    <source>
        <strain evidence="1 2">DSM 17734</strain>
    </source>
</reference>